<feature type="active site" evidence="2">
    <location>
        <position position="19"/>
    </location>
</feature>
<accession>A0ABV9SV84</accession>
<gene>
    <name evidence="3" type="ORF">ACFPFU_00910</name>
</gene>
<dbReference type="Gene3D" id="3.40.1180.10">
    <property type="entry name" value="Decaprenyl diphosphate synthase-like"/>
    <property type="match status" value="1"/>
</dbReference>
<sequence length="247" mass="27857">MKEKINKDNIPQHIAIIMDGNGRWAQKKGAMRIFGHRNAMTAVREAIEGAAELGVKFITLYAFSTENWSRPKEEVEALMGLLVQAITDEVPTMMKNNIRLSTIGDTKSLPGFCQTHLEKAIAETQNNTGLTVVLALSYSGRWEIAEAMKGIVKKVISNDISAEEIDPAMIADHLNTAGIPDPELLIRTSGELRISNFMLWQLAYTELYFTEVLWPDFRKKDLHEAILSYQKRERRFGKTGAQIKSDF</sequence>
<dbReference type="RefSeq" id="WP_377060584.1">
    <property type="nucleotide sequence ID" value="NZ_JBHSJJ010000001.1"/>
</dbReference>
<keyword evidence="4" id="KW-1185">Reference proteome</keyword>
<feature type="binding site" evidence="2">
    <location>
        <position position="187"/>
    </location>
    <ligand>
        <name>substrate</name>
    </ligand>
</feature>
<dbReference type="PANTHER" id="PTHR10291">
    <property type="entry name" value="DEHYDRODOLICHYL DIPHOSPHATE SYNTHASE FAMILY MEMBER"/>
    <property type="match status" value="1"/>
</dbReference>
<evidence type="ECO:0000313" key="4">
    <source>
        <dbReference type="Proteomes" id="UP001595818"/>
    </source>
</evidence>
<dbReference type="HAMAP" id="MF_01139">
    <property type="entry name" value="ISPT"/>
    <property type="match status" value="1"/>
</dbReference>
<dbReference type="InterPro" id="IPR001441">
    <property type="entry name" value="UPP_synth-like"/>
</dbReference>
<feature type="binding site" evidence="2">
    <location>
        <position position="70"/>
    </location>
    <ligand>
        <name>substrate</name>
    </ligand>
</feature>
<evidence type="ECO:0000256" key="1">
    <source>
        <dbReference type="ARBA" id="ARBA00022679"/>
    </source>
</evidence>
<dbReference type="PANTHER" id="PTHR10291:SF0">
    <property type="entry name" value="DEHYDRODOLICHYL DIPHOSPHATE SYNTHASE 2"/>
    <property type="match status" value="1"/>
</dbReference>
<organism evidence="3 4">
    <name type="scientific">Negadavirga shengliensis</name>
    <dbReference type="NCBI Taxonomy" id="1389218"/>
    <lineage>
        <taxon>Bacteria</taxon>
        <taxon>Pseudomonadati</taxon>
        <taxon>Bacteroidota</taxon>
        <taxon>Cytophagia</taxon>
        <taxon>Cytophagales</taxon>
        <taxon>Cyclobacteriaceae</taxon>
        <taxon>Negadavirga</taxon>
    </lineage>
</organism>
<dbReference type="InterPro" id="IPR018520">
    <property type="entry name" value="UPP_synth-like_CS"/>
</dbReference>
<keyword evidence="2" id="KW-0479">Metal-binding</keyword>
<comment type="similarity">
    <text evidence="2">Belongs to the UPP synthase family.</text>
</comment>
<dbReference type="SUPFAM" id="SSF64005">
    <property type="entry name" value="Undecaprenyl diphosphate synthase"/>
    <property type="match status" value="1"/>
</dbReference>
<feature type="binding site" evidence="2">
    <location>
        <position position="32"/>
    </location>
    <ligand>
        <name>substrate</name>
    </ligand>
</feature>
<dbReference type="InterPro" id="IPR036424">
    <property type="entry name" value="UPP_synth-like_sf"/>
</dbReference>
<evidence type="ECO:0000313" key="3">
    <source>
        <dbReference type="EMBL" id="MFC4870227.1"/>
    </source>
</evidence>
<feature type="binding site" evidence="2">
    <location>
        <begin position="20"/>
        <end position="23"/>
    </location>
    <ligand>
        <name>substrate</name>
    </ligand>
</feature>
<comment type="function">
    <text evidence="2">Catalyzes the condensation of isopentenyl diphosphate (IPP) with allylic pyrophosphates generating different type of terpenoids.</text>
</comment>
<name>A0ABV9SV84_9BACT</name>
<dbReference type="NCBIfam" id="TIGR00055">
    <property type="entry name" value="uppS"/>
    <property type="match status" value="1"/>
</dbReference>
<feature type="binding site" evidence="2">
    <location>
        <position position="68"/>
    </location>
    <ligand>
        <name>substrate</name>
    </ligand>
</feature>
<feature type="binding site" evidence="2">
    <location>
        <position position="36"/>
    </location>
    <ligand>
        <name>substrate</name>
    </ligand>
</feature>
<dbReference type="EC" id="2.5.1.-" evidence="2"/>
<dbReference type="EMBL" id="JBHSJJ010000001">
    <property type="protein sequence ID" value="MFC4870227.1"/>
    <property type="molecule type" value="Genomic_DNA"/>
</dbReference>
<keyword evidence="1 2" id="KW-0808">Transferase</keyword>
<feature type="binding site" evidence="2">
    <location>
        <position position="24"/>
    </location>
    <ligand>
        <name>substrate</name>
    </ligand>
</feature>
<dbReference type="Pfam" id="PF01255">
    <property type="entry name" value="Prenyltransf"/>
    <property type="match status" value="1"/>
</dbReference>
<reference evidence="4" key="1">
    <citation type="journal article" date="2019" name="Int. J. Syst. Evol. Microbiol.">
        <title>The Global Catalogue of Microorganisms (GCM) 10K type strain sequencing project: providing services to taxonomists for standard genome sequencing and annotation.</title>
        <authorList>
            <consortium name="The Broad Institute Genomics Platform"/>
            <consortium name="The Broad Institute Genome Sequencing Center for Infectious Disease"/>
            <person name="Wu L."/>
            <person name="Ma J."/>
        </authorList>
    </citation>
    <scope>NUCLEOTIDE SEQUENCE [LARGE SCALE GENOMIC DNA]</scope>
    <source>
        <strain evidence="4">CGMCC 4.7466</strain>
    </source>
</reference>
<dbReference type="NCBIfam" id="NF011405">
    <property type="entry name" value="PRK14830.1"/>
    <property type="match status" value="1"/>
</dbReference>
<feature type="active site" description="Proton acceptor" evidence="2">
    <location>
        <position position="67"/>
    </location>
</feature>
<comment type="cofactor">
    <cofactor evidence="2">
        <name>Mg(2+)</name>
        <dbReference type="ChEBI" id="CHEBI:18420"/>
    </cofactor>
    <text evidence="2">Binds 2 magnesium ions per subunit.</text>
</comment>
<dbReference type="Proteomes" id="UP001595818">
    <property type="component" value="Unassembled WGS sequence"/>
</dbReference>
<dbReference type="PROSITE" id="PS01066">
    <property type="entry name" value="UPP_SYNTHASE"/>
    <property type="match status" value="1"/>
</dbReference>
<proteinExistence type="inferred from homology"/>
<feature type="binding site" evidence="2">
    <location>
        <position position="19"/>
    </location>
    <ligand>
        <name>Mg(2+)</name>
        <dbReference type="ChEBI" id="CHEBI:18420"/>
    </ligand>
</feature>
<keyword evidence="2" id="KW-0460">Magnesium</keyword>
<evidence type="ECO:0000256" key="2">
    <source>
        <dbReference type="HAMAP-Rule" id="MF_01139"/>
    </source>
</evidence>
<dbReference type="GO" id="GO:0016740">
    <property type="term" value="F:transferase activity"/>
    <property type="evidence" value="ECO:0007669"/>
    <property type="project" value="UniProtKB-KW"/>
</dbReference>
<comment type="caution">
    <text evidence="3">The sequence shown here is derived from an EMBL/GenBank/DDBJ whole genome shotgun (WGS) entry which is preliminary data.</text>
</comment>
<feature type="binding site" evidence="2">
    <location>
        <begin position="193"/>
        <end position="195"/>
    </location>
    <ligand>
        <name>substrate</name>
    </ligand>
</feature>
<protein>
    <recommendedName>
        <fullName evidence="2">Isoprenyl transferase</fullName>
        <ecNumber evidence="2">2.5.1.-</ecNumber>
    </recommendedName>
</protein>
<dbReference type="CDD" id="cd00475">
    <property type="entry name" value="Cis_IPPS"/>
    <property type="match status" value="1"/>
</dbReference>
<feature type="binding site" evidence="2">
    <location>
        <begin position="64"/>
        <end position="66"/>
    </location>
    <ligand>
        <name>substrate</name>
    </ligand>
</feature>
<feature type="binding site" evidence="2">
    <location>
        <position position="206"/>
    </location>
    <ligand>
        <name>Mg(2+)</name>
        <dbReference type="ChEBI" id="CHEBI:18420"/>
    </ligand>
</feature>
<comment type="subunit">
    <text evidence="2">Homodimer.</text>
</comment>